<dbReference type="Pfam" id="PF02518">
    <property type="entry name" value="HATPase_c"/>
    <property type="match status" value="1"/>
</dbReference>
<evidence type="ECO:0000256" key="4">
    <source>
        <dbReference type="ARBA" id="ARBA00012438"/>
    </source>
</evidence>
<dbReference type="Gene3D" id="1.10.287.130">
    <property type="match status" value="1"/>
</dbReference>
<dbReference type="RefSeq" id="WP_083481641.1">
    <property type="nucleotide sequence ID" value="NZ_BMDY01000025.1"/>
</dbReference>
<feature type="transmembrane region" description="Helical" evidence="12">
    <location>
        <begin position="342"/>
        <end position="368"/>
    </location>
</feature>
<feature type="transmembrane region" description="Helical" evidence="12">
    <location>
        <begin position="285"/>
        <end position="304"/>
    </location>
</feature>
<dbReference type="CDD" id="cd00082">
    <property type="entry name" value="HisKA"/>
    <property type="match status" value="1"/>
</dbReference>
<dbReference type="CDD" id="cd10322">
    <property type="entry name" value="SLC5sbd"/>
    <property type="match status" value="1"/>
</dbReference>
<dbReference type="InterPro" id="IPR036097">
    <property type="entry name" value="HisK_dim/P_sf"/>
</dbReference>
<dbReference type="InterPro" id="IPR005467">
    <property type="entry name" value="His_kinase_dom"/>
</dbReference>
<dbReference type="PROSITE" id="PS50283">
    <property type="entry name" value="NA_SOLUT_SYMP_3"/>
    <property type="match status" value="1"/>
</dbReference>
<evidence type="ECO:0000313" key="15">
    <source>
        <dbReference type="EMBL" id="GGB17903.1"/>
    </source>
</evidence>
<keyword evidence="8 15" id="KW-0418">Kinase</keyword>
<evidence type="ECO:0000256" key="1">
    <source>
        <dbReference type="ARBA" id="ARBA00000085"/>
    </source>
</evidence>
<evidence type="ECO:0000313" key="16">
    <source>
        <dbReference type="Proteomes" id="UP000651977"/>
    </source>
</evidence>
<dbReference type="InterPro" id="IPR004358">
    <property type="entry name" value="Sig_transdc_His_kin-like_C"/>
</dbReference>
<feature type="transmembrane region" description="Helical" evidence="12">
    <location>
        <begin position="161"/>
        <end position="181"/>
    </location>
</feature>
<feature type="modified residue" description="4-aspartylphosphate" evidence="11">
    <location>
        <position position="1093"/>
    </location>
</feature>
<keyword evidence="16" id="KW-1185">Reference proteome</keyword>
<sequence length="1173" mass="129243">MQMVSEGWFVIPLSLAYLGLLFVIAYYTDQNLTKRLRWQPLFYSLSIAVYCTSWTFYGTVGQASANFLSFIPIYLGPILLFIFAWRLLARVVLIAKREHITSIADFIAARYGKSQTLAVVISLICIVGILPYIALQLRAIVMGLDLFGGEAMRQAVGKGSSSQIALFVSIALAIFTMLFGTRHIDATEHHRGVIVAIAFESLVKLVAFVCVGLLAVGLLWDLPQPAQLNVQQSLVSKWQGISLADISDLVVATLLAMSAVLCLPRQFHVTVVENNQVNDLKAARWLFPAYLLLLAMFVLPIALVGDALLPSNTPADHYVIQLPLAVGQEWLGMVAFLGGTSAASGMVVVSTIALAIMVSNDLVLPLLLKQGGLSRRNFAQFSELLLNVRRTTILVILLLAWGTFLMLGQINNLADIGFLSFAAIAQLAVPLVLGLYWREGNRTGVYAGLAVGMSLWLFNLMNMTDSLSPLLGSAWLTDWLTAPELAGQKLISDGNWGILLSLLGNLTAYLLGSKLSSPAVSEWLQASNFIGQSSKNDDAAALYHSKVSVEELHMLASRFLGTQRIGEAFTKYAQSRDLQLSPNQQAPVALIAETERMLGGVFGASSARLVLGSALQGKQVQLEEFASIAEEASELLQFNKHLLQGAIEHIDQGIAIVDRELKLVSWNRRYTELFEFPKGLIVVGRPIEEVIRHNAVNGLCGPGDIDELVARRVEHLHRGNSHTSSRIRRDGRVIQVQGNPMPNGGYVMTFSDITTFRQAEDMLKQANEILEARVAQRTQQLSSINQQLVQATHAAEQANQSKTRFLAAVSHDLMQPLNAAKLFTGSLLEINLDKEAKFLASSIDQSLFSAEEIISDLLDISRLESGRVVVSNEQFEIGHLLDHIHAEFIPLAQQQKVELKLYTSKYTVRSDSKLLRRILQNFLTNALRYNPNGKVLLGSRRRGNSLRLEVWDNGPGIEESKQQQIFEEFQQLHKSGRAREEGLGLGLAIAQGFAELLELPIGVESTVGKGSVFYVTVPIVEASKVQRTKAKEGIEISTTQGAKVLCIDNEPAILSGMEQLLSRWGYEVICCEDADTAEEVVDGGWIPELILSDYHLDYDKTGLDALQSLIHRRKLRCHGIVISADRQADLIDKVRAQGFAYLSKPLRPLRLKKLCQQLLNSHKGANDWLKASS</sequence>
<evidence type="ECO:0000256" key="6">
    <source>
        <dbReference type="ARBA" id="ARBA00022679"/>
    </source>
</evidence>
<keyword evidence="9 12" id="KW-1133">Transmembrane helix</keyword>
<dbReference type="SUPFAM" id="SSF52172">
    <property type="entry name" value="CheY-like"/>
    <property type="match status" value="1"/>
</dbReference>
<dbReference type="Gene3D" id="3.30.450.20">
    <property type="entry name" value="PAS domain"/>
    <property type="match status" value="1"/>
</dbReference>
<name>A0ABQ1I753_9ALTE</name>
<dbReference type="InterPro" id="IPR003594">
    <property type="entry name" value="HATPase_dom"/>
</dbReference>
<evidence type="ECO:0000256" key="8">
    <source>
        <dbReference type="ARBA" id="ARBA00022777"/>
    </source>
</evidence>
<keyword evidence="10 12" id="KW-0472">Membrane</keyword>
<dbReference type="InterPro" id="IPR038377">
    <property type="entry name" value="Na/Glc_symporter_sf"/>
</dbReference>
<keyword evidence="6" id="KW-0808">Transferase</keyword>
<feature type="transmembrane region" description="Helical" evidence="12">
    <location>
        <begin position="193"/>
        <end position="220"/>
    </location>
</feature>
<dbReference type="InterPro" id="IPR036890">
    <property type="entry name" value="HATPase_C_sf"/>
</dbReference>
<comment type="catalytic activity">
    <reaction evidence="1">
        <text>ATP + protein L-histidine = ADP + protein N-phospho-L-histidine.</text>
        <dbReference type="EC" id="2.7.13.3"/>
    </reaction>
</comment>
<feature type="domain" description="Response regulatory" evidence="14">
    <location>
        <begin position="1043"/>
        <end position="1159"/>
    </location>
</feature>
<proteinExistence type="inferred from homology"/>
<evidence type="ECO:0000256" key="5">
    <source>
        <dbReference type="ARBA" id="ARBA00022553"/>
    </source>
</evidence>
<dbReference type="PROSITE" id="PS50110">
    <property type="entry name" value="RESPONSE_REGULATORY"/>
    <property type="match status" value="1"/>
</dbReference>
<evidence type="ECO:0000256" key="12">
    <source>
        <dbReference type="SAM" id="Phobius"/>
    </source>
</evidence>
<dbReference type="PROSITE" id="PS50109">
    <property type="entry name" value="HIS_KIN"/>
    <property type="match status" value="1"/>
</dbReference>
<evidence type="ECO:0000256" key="2">
    <source>
        <dbReference type="ARBA" id="ARBA00004141"/>
    </source>
</evidence>
<evidence type="ECO:0000259" key="13">
    <source>
        <dbReference type="PROSITE" id="PS50109"/>
    </source>
</evidence>
<feature type="transmembrane region" description="Helical" evidence="12">
    <location>
        <begin position="116"/>
        <end position="141"/>
    </location>
</feature>
<dbReference type="CDD" id="cd00075">
    <property type="entry name" value="HATPase"/>
    <property type="match status" value="1"/>
</dbReference>
<evidence type="ECO:0000256" key="9">
    <source>
        <dbReference type="ARBA" id="ARBA00022989"/>
    </source>
</evidence>
<dbReference type="InterPro" id="IPR001789">
    <property type="entry name" value="Sig_transdc_resp-reg_receiver"/>
</dbReference>
<dbReference type="EC" id="2.7.13.3" evidence="4"/>
<dbReference type="InterPro" id="IPR000014">
    <property type="entry name" value="PAS"/>
</dbReference>
<dbReference type="SUPFAM" id="SSF47384">
    <property type="entry name" value="Homodimeric domain of signal transducing histidine kinase"/>
    <property type="match status" value="1"/>
</dbReference>
<comment type="similarity">
    <text evidence="3">Belongs to the sodium:solute symporter (SSF) (TC 2.A.21) family.</text>
</comment>
<organism evidence="15 16">
    <name type="scientific">Agarivorans gilvus</name>
    <dbReference type="NCBI Taxonomy" id="680279"/>
    <lineage>
        <taxon>Bacteria</taxon>
        <taxon>Pseudomonadati</taxon>
        <taxon>Pseudomonadota</taxon>
        <taxon>Gammaproteobacteria</taxon>
        <taxon>Alteromonadales</taxon>
        <taxon>Alteromonadaceae</taxon>
        <taxon>Agarivorans</taxon>
    </lineage>
</organism>
<dbReference type="InterPro" id="IPR001734">
    <property type="entry name" value="Na/solute_symporter"/>
</dbReference>
<dbReference type="InterPro" id="IPR011006">
    <property type="entry name" value="CheY-like_superfamily"/>
</dbReference>
<feature type="transmembrane region" description="Helical" evidence="12">
    <location>
        <begin position="71"/>
        <end position="95"/>
    </location>
</feature>
<dbReference type="SMART" id="SM00448">
    <property type="entry name" value="REC"/>
    <property type="match status" value="1"/>
</dbReference>
<dbReference type="Gene3D" id="3.30.565.10">
    <property type="entry name" value="Histidine kinase-like ATPase, C-terminal domain"/>
    <property type="match status" value="1"/>
</dbReference>
<dbReference type="Gene3D" id="1.20.1730.10">
    <property type="entry name" value="Sodium/glucose cotransporter"/>
    <property type="match status" value="1"/>
</dbReference>
<dbReference type="Pfam" id="PF00512">
    <property type="entry name" value="HisKA"/>
    <property type="match status" value="1"/>
</dbReference>
<comment type="subcellular location">
    <subcellularLocation>
        <location evidence="2">Membrane</location>
        <topology evidence="2">Multi-pass membrane protein</topology>
    </subcellularLocation>
</comment>
<dbReference type="PANTHER" id="PTHR43047">
    <property type="entry name" value="TWO-COMPONENT HISTIDINE PROTEIN KINASE"/>
    <property type="match status" value="1"/>
</dbReference>
<feature type="transmembrane region" description="Helical" evidence="12">
    <location>
        <begin position="388"/>
        <end position="410"/>
    </location>
</feature>
<comment type="caution">
    <text evidence="15">The sequence shown here is derived from an EMBL/GenBank/DDBJ whole genome shotgun (WGS) entry which is preliminary data.</text>
</comment>
<dbReference type="EMBL" id="BMDY01000025">
    <property type="protein sequence ID" value="GGB17903.1"/>
    <property type="molecule type" value="Genomic_DNA"/>
</dbReference>
<evidence type="ECO:0000259" key="14">
    <source>
        <dbReference type="PROSITE" id="PS50110"/>
    </source>
</evidence>
<dbReference type="Proteomes" id="UP000651977">
    <property type="component" value="Unassembled WGS sequence"/>
</dbReference>
<feature type="transmembrane region" description="Helical" evidence="12">
    <location>
        <begin position="6"/>
        <end position="28"/>
    </location>
</feature>
<dbReference type="SUPFAM" id="SSF55785">
    <property type="entry name" value="PYP-like sensor domain (PAS domain)"/>
    <property type="match status" value="1"/>
</dbReference>
<dbReference type="PANTHER" id="PTHR43047:SF9">
    <property type="entry name" value="HISTIDINE KINASE"/>
    <property type="match status" value="1"/>
</dbReference>
<dbReference type="SUPFAM" id="SSF55874">
    <property type="entry name" value="ATPase domain of HSP90 chaperone/DNA topoisomerase II/histidine kinase"/>
    <property type="match status" value="1"/>
</dbReference>
<feature type="transmembrane region" description="Helical" evidence="12">
    <location>
        <begin position="416"/>
        <end position="437"/>
    </location>
</feature>
<dbReference type="InterPro" id="IPR003661">
    <property type="entry name" value="HisK_dim/P_dom"/>
</dbReference>
<evidence type="ECO:0000256" key="10">
    <source>
        <dbReference type="ARBA" id="ARBA00023136"/>
    </source>
</evidence>
<dbReference type="PRINTS" id="PR00344">
    <property type="entry name" value="BCTRLSENSOR"/>
</dbReference>
<dbReference type="Pfam" id="PF12860">
    <property type="entry name" value="PAS_7"/>
    <property type="match status" value="1"/>
</dbReference>
<dbReference type="NCBIfam" id="NF041832">
    <property type="entry name" value="near_NosP_CTERM"/>
    <property type="match status" value="1"/>
</dbReference>
<dbReference type="SMART" id="SM00388">
    <property type="entry name" value="HisKA"/>
    <property type="match status" value="1"/>
</dbReference>
<reference evidence="16" key="1">
    <citation type="journal article" date="2019" name="Int. J. Syst. Evol. Microbiol.">
        <title>The Global Catalogue of Microorganisms (GCM) 10K type strain sequencing project: providing services to taxonomists for standard genome sequencing and annotation.</title>
        <authorList>
            <consortium name="The Broad Institute Genomics Platform"/>
            <consortium name="The Broad Institute Genome Sequencing Center for Infectious Disease"/>
            <person name="Wu L."/>
            <person name="Ma J."/>
        </authorList>
    </citation>
    <scope>NUCLEOTIDE SEQUENCE [LARGE SCALE GENOMIC DNA]</scope>
    <source>
        <strain evidence="16">CGMCC 1.10131</strain>
    </source>
</reference>
<feature type="domain" description="Histidine kinase" evidence="13">
    <location>
        <begin position="808"/>
        <end position="1021"/>
    </location>
</feature>
<evidence type="ECO:0000256" key="11">
    <source>
        <dbReference type="PROSITE-ProRule" id="PRU00169"/>
    </source>
</evidence>
<keyword evidence="5 11" id="KW-0597">Phosphoprotein</keyword>
<evidence type="ECO:0000256" key="7">
    <source>
        <dbReference type="ARBA" id="ARBA00022692"/>
    </source>
</evidence>
<dbReference type="SMART" id="SM00387">
    <property type="entry name" value="HATPase_c"/>
    <property type="match status" value="1"/>
</dbReference>
<evidence type="ECO:0000256" key="3">
    <source>
        <dbReference type="ARBA" id="ARBA00006434"/>
    </source>
</evidence>
<gene>
    <name evidence="15" type="ORF">GCM10007414_34150</name>
</gene>
<feature type="transmembrane region" description="Helical" evidence="12">
    <location>
        <begin position="444"/>
        <end position="461"/>
    </location>
</feature>
<protein>
    <recommendedName>
        <fullName evidence="4">histidine kinase</fullName>
        <ecNumber evidence="4">2.7.13.3</ecNumber>
    </recommendedName>
</protein>
<accession>A0ABQ1I753</accession>
<dbReference type="Gene3D" id="3.40.50.2300">
    <property type="match status" value="1"/>
</dbReference>
<dbReference type="CDD" id="cd00130">
    <property type="entry name" value="PAS"/>
    <property type="match status" value="1"/>
</dbReference>
<feature type="transmembrane region" description="Helical" evidence="12">
    <location>
        <begin position="240"/>
        <end position="264"/>
    </location>
</feature>
<dbReference type="GO" id="GO:0016301">
    <property type="term" value="F:kinase activity"/>
    <property type="evidence" value="ECO:0007669"/>
    <property type="project" value="UniProtKB-KW"/>
</dbReference>
<dbReference type="Pfam" id="PF00072">
    <property type="entry name" value="Response_reg"/>
    <property type="match status" value="1"/>
</dbReference>
<feature type="transmembrane region" description="Helical" evidence="12">
    <location>
        <begin position="40"/>
        <end position="59"/>
    </location>
</feature>
<keyword evidence="7 12" id="KW-0812">Transmembrane</keyword>
<dbReference type="InterPro" id="IPR035965">
    <property type="entry name" value="PAS-like_dom_sf"/>
</dbReference>